<evidence type="ECO:0000313" key="11">
    <source>
        <dbReference type="RefSeq" id="XP_026725561.1"/>
    </source>
</evidence>
<dbReference type="Pfam" id="PF14738">
    <property type="entry name" value="CFAP91"/>
    <property type="match status" value="1"/>
</dbReference>
<evidence type="ECO:0000256" key="4">
    <source>
        <dbReference type="ARBA" id="ARBA00023273"/>
    </source>
</evidence>
<feature type="coiled-coil region" evidence="7">
    <location>
        <begin position="258"/>
        <end position="316"/>
    </location>
</feature>
<keyword evidence="10" id="KW-1185">Reference proteome</keyword>
<sequence length="995" mass="114471">MSGDTVYARPIKHNVSKMRVHDYLYDSAYIVSGARDYARTAFKAAMASAQVILQPVYNSMFADMQLRPRMQVVYHPNCRLPDHIDRSYGAYLERVKENRNVPTPQLRGKDRFKFNAVFCSFRPKKVMPLPTSTPDFHPATPLIPVIPTKPRNRGTQSLYRESSAQTIPWQPDGKANSECEKTPEMLYLDRLQWGYGKPYRSGDLPADFHTTEIINKMRHARAWTELVERGMFPRWMKKRDAIINDVETKDWIFREAEIDELQDIRLELLHRLQAEQRQKRTNRTSTKLAKLWDHKKQEMQRKVEQIRKTRDRELRKLVALHEGGGRVGLVARLRHARGSGSMVVACRDPTSDLHAPLARHGYQARRRHANIIYDPTLLSLEDHKELSDVPAWLQECSLCLKKTCSGHHLPHDPNTLCERQTKWSEQFLENLHNDLKKARLGAATMTAGPLHVLKSRREPVVARPTTPEVESVDDLEEGSHQAALVLQKIIRGRAVQNLMYEGRTRAAELTEELKTTHGLQKEDKARISMEESKAREFNARRTEIEQKDDAITALVDELCGGAVSAALDFLEKELRRLKEERRQHAFLLIAIREKTMREAAEAGRRQKEEHRRREHDEMFKQIVGVTQGTVDAYLREIIDEGVELAAEEDAMMRAKAEALKYHNTMIENEDLSTADTNELVAELVQQFLLPHTHKEATRNHIQKVQEAKLDAARATIFGLVDNAMMRKDVCVRCDINPGAERAHICRRCPLGTHPKASTGRHDPRWKYARRQEPVPPKPRDERFPVSHDVRCMLSDLVADVVLTSRRGKEEVTEVKRVVHSLVEEQMELNLDIKHYLDVAVDVATGATVLPVARRPYHYVMQRVIPDALERAKKPPPLRTCPTLLPSEIRRRREEMEAEEGVCKCEEEVEKPVEEKPRIKFGTPSPQERSMLLPSELRALERLKRCKCDAVPSPVQGEIEAESSYGSEYTEATDYFTPLTEEGRETEEEEKTDKTN</sequence>
<organism evidence="10 11">
    <name type="scientific">Trichoplusia ni</name>
    <name type="common">Cabbage looper</name>
    <dbReference type="NCBI Taxonomy" id="7111"/>
    <lineage>
        <taxon>Eukaryota</taxon>
        <taxon>Metazoa</taxon>
        <taxon>Ecdysozoa</taxon>
        <taxon>Arthropoda</taxon>
        <taxon>Hexapoda</taxon>
        <taxon>Insecta</taxon>
        <taxon>Pterygota</taxon>
        <taxon>Neoptera</taxon>
        <taxon>Endopterygota</taxon>
        <taxon>Lepidoptera</taxon>
        <taxon>Glossata</taxon>
        <taxon>Ditrysia</taxon>
        <taxon>Noctuoidea</taxon>
        <taxon>Noctuidae</taxon>
        <taxon>Plusiinae</taxon>
        <taxon>Trichoplusia</taxon>
    </lineage>
</organism>
<evidence type="ECO:0000256" key="8">
    <source>
        <dbReference type="SAM" id="MobiDB-lite"/>
    </source>
</evidence>
<dbReference type="Proteomes" id="UP000322000">
    <property type="component" value="Chromosome 3"/>
</dbReference>
<comment type="similarity">
    <text evidence="5">Belongs to the CFAP91 family.</text>
</comment>
<dbReference type="PANTHER" id="PTHR22455:SF10">
    <property type="entry name" value="CILIA- AND FLAGELLA-ASSOCIATED PROTEIN 91"/>
    <property type="match status" value="1"/>
</dbReference>
<evidence type="ECO:0000256" key="6">
    <source>
        <dbReference type="ARBA" id="ARBA00029555"/>
    </source>
</evidence>
<evidence type="ECO:0000259" key="9">
    <source>
        <dbReference type="Pfam" id="PF14738"/>
    </source>
</evidence>
<keyword evidence="3" id="KW-0206">Cytoskeleton</keyword>
<evidence type="ECO:0000313" key="10">
    <source>
        <dbReference type="Proteomes" id="UP000322000"/>
    </source>
</evidence>
<dbReference type="OrthoDB" id="567787at2759"/>
<evidence type="ECO:0000256" key="3">
    <source>
        <dbReference type="ARBA" id="ARBA00023212"/>
    </source>
</evidence>
<evidence type="ECO:0000256" key="5">
    <source>
        <dbReference type="ARBA" id="ARBA00029468"/>
    </source>
</evidence>
<dbReference type="AlphaFoldDB" id="A0A7E5VBA3"/>
<evidence type="ECO:0000256" key="2">
    <source>
        <dbReference type="ARBA" id="ARBA00022490"/>
    </source>
</evidence>
<proteinExistence type="inferred from homology"/>
<accession>A0A7E5VBA3</accession>
<comment type="subcellular location">
    <subcellularLocation>
        <location evidence="1">Cytoplasm</location>
        <location evidence="1">Cytoskeleton</location>
        <location evidence="1">Cilium axoneme</location>
    </subcellularLocation>
</comment>
<keyword evidence="7" id="KW-0175">Coiled coil</keyword>
<dbReference type="RefSeq" id="XP_026725561.1">
    <property type="nucleotide sequence ID" value="XM_026869760.1"/>
</dbReference>
<keyword evidence="4" id="KW-0966">Cell projection</keyword>
<feature type="coiled-coil region" evidence="7">
    <location>
        <begin position="560"/>
        <end position="587"/>
    </location>
</feature>
<dbReference type="InterPro" id="IPR026720">
    <property type="entry name" value="CFAP91"/>
</dbReference>
<feature type="region of interest" description="Disordered" evidence="8">
    <location>
        <begin position="753"/>
        <end position="783"/>
    </location>
</feature>
<protein>
    <recommendedName>
        <fullName evidence="6">Cilia- and flagella-associated protein 91</fullName>
    </recommendedName>
</protein>
<dbReference type="PANTHER" id="PTHR22455">
    <property type="entry name" value="CILIA- AND FLAGELLA-ASSOCIATED PROTEIN 91"/>
    <property type="match status" value="1"/>
</dbReference>
<feature type="compositionally biased region" description="Basic and acidic residues" evidence="8">
    <location>
        <begin position="759"/>
        <end position="783"/>
    </location>
</feature>
<reference evidence="11" key="1">
    <citation type="submission" date="2025-08" db="UniProtKB">
        <authorList>
            <consortium name="RefSeq"/>
        </authorList>
    </citation>
    <scope>IDENTIFICATION</scope>
</reference>
<feature type="domain" description="CFAP91" evidence="9">
    <location>
        <begin position="155"/>
        <end position="316"/>
    </location>
</feature>
<dbReference type="GO" id="GO:0005930">
    <property type="term" value="C:axoneme"/>
    <property type="evidence" value="ECO:0007669"/>
    <property type="project" value="UniProtKB-SubCell"/>
</dbReference>
<name>A0A7E5VBA3_TRINI</name>
<evidence type="ECO:0000256" key="7">
    <source>
        <dbReference type="SAM" id="Coils"/>
    </source>
</evidence>
<dbReference type="InterPro" id="IPR032840">
    <property type="entry name" value="CFAP91_dom"/>
</dbReference>
<gene>
    <name evidence="11" type="primary">LOC113492312</name>
</gene>
<dbReference type="InParanoid" id="A0A7E5VBA3"/>
<feature type="region of interest" description="Disordered" evidence="8">
    <location>
        <begin position="954"/>
        <end position="995"/>
    </location>
</feature>
<evidence type="ECO:0000256" key="1">
    <source>
        <dbReference type="ARBA" id="ARBA00004430"/>
    </source>
</evidence>
<keyword evidence="2" id="KW-0963">Cytoplasm</keyword>
<dbReference type="KEGG" id="tnl:113492312"/>
<dbReference type="GeneID" id="113492312"/>
<dbReference type="FunCoup" id="A0A7E5VBA3">
    <property type="interactions" value="77"/>
</dbReference>